<evidence type="ECO:0000259" key="8">
    <source>
        <dbReference type="Pfam" id="PF12832"/>
    </source>
</evidence>
<sequence>MSIPGSNLDFTRFFHAAIAHLACRPDCSSQTWQFQQARRDLGRVRLRSKHLLRVPKDHICRRKLVLACCLGMAAVFQTLLCLAPKIQSHTGRFVYCCTMMVMYTMARGNDYGQLKGIAMRTLERFNRPAAFGNLRLWGAVSWGIAHPTLGYLLDVEHGHLELLFIGNAVAASLAVASFSLLLRSKWTDEGGAALGFEGDSAANSSQTESAQAPRASVLEVMKIVCSRPDMITWLLCAATQAMGMQHVSQFLFLYMEERFHSSDILMGFSVTITVLFEIPIFAFSEKLLPRLGPTILIAIAMGSFVVRVLGYTIVPSAGWMLFLEPLHGVTYSCFTLATVHYLNEHVPMHMISTAQGFMSSVAAAGSALGAVLGGWIMDMENGGVLLFRADSVIMSTVAQNCRDNLFSEEKLCKETYWSGRTLLMEFKPWHLGSENILKECDKAFAVLRVICLHRALQEKNPLREGFCCEAKQARWQLGGEFVGCRWVQACFLCKIADFPPIEHFVQEREEHPTVVVEHGIKYTGQWKNGLRDGHGLQEWPDGAQFEGNWRNGLAEGFGKFVHADGDVYEGQWKGDKANGEGVYHHADGSRYVGQWRDDQKEGQAIEEWADNSRFEGQYRAGKKHGHGTFTWAEGSSCSTVCFQTGAF</sequence>
<keyword evidence="5 7" id="KW-1133">Transmembrane helix</keyword>
<comment type="similarity">
    <text evidence="2">Belongs to the major facilitator superfamily. MFSD6 family.</text>
</comment>
<feature type="transmembrane region" description="Helical" evidence="7">
    <location>
        <begin position="231"/>
        <end position="252"/>
    </location>
</feature>
<feature type="transmembrane region" description="Helical" evidence="7">
    <location>
        <begin position="355"/>
        <end position="377"/>
    </location>
</feature>
<dbReference type="SUPFAM" id="SSF103473">
    <property type="entry name" value="MFS general substrate transporter"/>
    <property type="match status" value="1"/>
</dbReference>
<organism evidence="9 10">
    <name type="scientific">Durusdinium trenchii</name>
    <dbReference type="NCBI Taxonomy" id="1381693"/>
    <lineage>
        <taxon>Eukaryota</taxon>
        <taxon>Sar</taxon>
        <taxon>Alveolata</taxon>
        <taxon>Dinophyceae</taxon>
        <taxon>Suessiales</taxon>
        <taxon>Symbiodiniaceae</taxon>
        <taxon>Durusdinium</taxon>
    </lineage>
</organism>
<evidence type="ECO:0000313" key="9">
    <source>
        <dbReference type="EMBL" id="CAK9044158.1"/>
    </source>
</evidence>
<evidence type="ECO:0000256" key="3">
    <source>
        <dbReference type="ARBA" id="ARBA00022692"/>
    </source>
</evidence>
<dbReference type="SUPFAM" id="SSF82185">
    <property type="entry name" value="Histone H3 K4-specific methyltransferase SET7/9 N-terminal domain"/>
    <property type="match status" value="1"/>
</dbReference>
<dbReference type="InterPro" id="IPR003409">
    <property type="entry name" value="MORN"/>
</dbReference>
<evidence type="ECO:0000256" key="1">
    <source>
        <dbReference type="ARBA" id="ARBA00004141"/>
    </source>
</evidence>
<protein>
    <submittedName>
        <fullName evidence="9">Phosphatidylinositol 4-phosphate 5-kinase 1 (AtPIP5K1) (1-phosphatidylinositol 4-phosphate kinase 1) (Diphosphoinositide kinase 1) (PtdIns(4)P-5-kinase 1)</fullName>
    </submittedName>
</protein>
<feature type="transmembrane region" description="Helical" evidence="7">
    <location>
        <begin position="326"/>
        <end position="343"/>
    </location>
</feature>
<feature type="transmembrane region" description="Helical" evidence="7">
    <location>
        <begin position="295"/>
        <end position="314"/>
    </location>
</feature>
<dbReference type="PANTHER" id="PTHR16172:SF41">
    <property type="entry name" value="MAJOR FACILITATOR SUPERFAMILY DOMAIN-CONTAINING PROTEIN 6-LIKE"/>
    <property type="match status" value="1"/>
</dbReference>
<dbReference type="InterPro" id="IPR036259">
    <property type="entry name" value="MFS_trans_sf"/>
</dbReference>
<dbReference type="InterPro" id="IPR051717">
    <property type="entry name" value="MFS_MFSD6"/>
</dbReference>
<keyword evidence="6 7" id="KW-0472">Membrane</keyword>
<gene>
    <name evidence="9" type="ORF">SCF082_LOCUS25130</name>
</gene>
<feature type="transmembrane region" description="Helical" evidence="7">
    <location>
        <begin position="162"/>
        <end position="182"/>
    </location>
</feature>
<evidence type="ECO:0000256" key="5">
    <source>
        <dbReference type="ARBA" id="ARBA00022989"/>
    </source>
</evidence>
<comment type="subcellular location">
    <subcellularLocation>
        <location evidence="1">Membrane</location>
        <topology evidence="1">Multi-pass membrane protein</topology>
    </subcellularLocation>
</comment>
<dbReference type="Pfam" id="PF12832">
    <property type="entry name" value="MFS_1_like"/>
    <property type="match status" value="1"/>
</dbReference>
<dbReference type="Gene3D" id="2.20.110.10">
    <property type="entry name" value="Histone H3 K4-specific methyltransferase SET7/9 N-terminal domain"/>
    <property type="match status" value="2"/>
</dbReference>
<dbReference type="Pfam" id="PF02493">
    <property type="entry name" value="MORN"/>
    <property type="match status" value="5"/>
</dbReference>
<evidence type="ECO:0000256" key="7">
    <source>
        <dbReference type="SAM" id="Phobius"/>
    </source>
</evidence>
<evidence type="ECO:0000256" key="4">
    <source>
        <dbReference type="ARBA" id="ARBA00022737"/>
    </source>
</evidence>
<evidence type="ECO:0000256" key="2">
    <source>
        <dbReference type="ARBA" id="ARBA00005241"/>
    </source>
</evidence>
<evidence type="ECO:0000313" key="10">
    <source>
        <dbReference type="Proteomes" id="UP001642464"/>
    </source>
</evidence>
<feature type="transmembrane region" description="Helical" evidence="7">
    <location>
        <begin position="264"/>
        <end position="283"/>
    </location>
</feature>
<dbReference type="EMBL" id="CAXAMM010018779">
    <property type="protein sequence ID" value="CAK9044158.1"/>
    <property type="molecule type" value="Genomic_DNA"/>
</dbReference>
<proteinExistence type="inferred from homology"/>
<dbReference type="Proteomes" id="UP001642464">
    <property type="component" value="Unassembled WGS sequence"/>
</dbReference>
<feature type="transmembrane region" description="Helical" evidence="7">
    <location>
        <begin position="64"/>
        <end position="86"/>
    </location>
</feature>
<dbReference type="Gene3D" id="1.20.1250.20">
    <property type="entry name" value="MFS general substrate transporter like domains"/>
    <property type="match status" value="2"/>
</dbReference>
<feature type="domain" description="Major facilitator superfamily associated" evidence="8">
    <location>
        <begin position="57"/>
        <end position="381"/>
    </location>
</feature>
<keyword evidence="4" id="KW-0677">Repeat</keyword>
<name>A0ABP0LY50_9DINO</name>
<accession>A0ABP0LY50</accession>
<comment type="caution">
    <text evidence="9">The sequence shown here is derived from an EMBL/GenBank/DDBJ whole genome shotgun (WGS) entry which is preliminary data.</text>
</comment>
<evidence type="ECO:0000256" key="6">
    <source>
        <dbReference type="ARBA" id="ARBA00023136"/>
    </source>
</evidence>
<dbReference type="PANTHER" id="PTHR16172">
    <property type="entry name" value="MAJOR FACILITATOR SUPERFAMILY DOMAIN-CONTAINING PROTEIN 6-LIKE"/>
    <property type="match status" value="1"/>
</dbReference>
<keyword evidence="3 7" id="KW-0812">Transmembrane</keyword>
<reference evidence="9 10" key="1">
    <citation type="submission" date="2024-02" db="EMBL/GenBank/DDBJ databases">
        <authorList>
            <person name="Chen Y."/>
            <person name="Shah S."/>
            <person name="Dougan E. K."/>
            <person name="Thang M."/>
            <person name="Chan C."/>
        </authorList>
    </citation>
    <scope>NUCLEOTIDE SEQUENCE [LARGE SCALE GENOMIC DNA]</scope>
</reference>
<dbReference type="SMART" id="SM00698">
    <property type="entry name" value="MORN"/>
    <property type="match status" value="5"/>
</dbReference>
<dbReference type="InterPro" id="IPR024989">
    <property type="entry name" value="MFS_assoc_dom"/>
</dbReference>
<keyword evidence="10" id="KW-1185">Reference proteome</keyword>